<proteinExistence type="predicted"/>
<dbReference type="EMBL" id="JACHOR010000004">
    <property type="protein sequence ID" value="MBB5746923.1"/>
    <property type="molecule type" value="Genomic_DNA"/>
</dbReference>
<keyword evidence="3" id="KW-1185">Reference proteome</keyword>
<evidence type="ECO:0008006" key="4">
    <source>
        <dbReference type="Google" id="ProtNLM"/>
    </source>
</evidence>
<accession>A0A7W9FGR3</accession>
<feature type="transmembrane region" description="Helical" evidence="1">
    <location>
        <begin position="210"/>
        <end position="228"/>
    </location>
</feature>
<evidence type="ECO:0000256" key="1">
    <source>
        <dbReference type="SAM" id="Phobius"/>
    </source>
</evidence>
<name>A0A7W9FGR3_9CAUL</name>
<keyword evidence="1" id="KW-1133">Transmembrane helix</keyword>
<feature type="transmembrane region" description="Helical" evidence="1">
    <location>
        <begin position="183"/>
        <end position="203"/>
    </location>
</feature>
<sequence>MSSIVRPTGPQQTRRLVVLAATVFSIAAGQIQQMGGFGQTPAEFAADSDATLRVVGYAFAIWGVIYLWLSAYAIRQVLPATGESDMIRRFALPSIVAMIFIGLWNFAAAFDQEVATIVIISTALLALLIPLLRHGALIRSLSRGDRDRWLVAWPLALLAGWLTVATPVNIVTVATGNGDLPTFLSPTAWALVAVLIVVLIGVLVTWRTRLLAYSLPIVWGLAGVVVAEQARNPVLAYVTAFEAALLLIVAIVLVFRVKPGVERARV</sequence>
<protein>
    <recommendedName>
        <fullName evidence="4">Tryptophan-rich sensory protein</fullName>
    </recommendedName>
</protein>
<evidence type="ECO:0000313" key="3">
    <source>
        <dbReference type="Proteomes" id="UP000545037"/>
    </source>
</evidence>
<dbReference type="RefSeq" id="WP_183213884.1">
    <property type="nucleotide sequence ID" value="NZ_JACHOR010000004.1"/>
</dbReference>
<feature type="transmembrane region" description="Helical" evidence="1">
    <location>
        <begin position="114"/>
        <end position="132"/>
    </location>
</feature>
<comment type="caution">
    <text evidence="2">The sequence shown here is derived from an EMBL/GenBank/DDBJ whole genome shotgun (WGS) entry which is preliminary data.</text>
</comment>
<dbReference type="AlphaFoldDB" id="A0A7W9FGR3"/>
<reference evidence="2 3" key="1">
    <citation type="submission" date="2020-08" db="EMBL/GenBank/DDBJ databases">
        <title>Genomic Encyclopedia of Type Strains, Phase IV (KMG-IV): sequencing the most valuable type-strain genomes for metagenomic binning, comparative biology and taxonomic classification.</title>
        <authorList>
            <person name="Goeker M."/>
        </authorList>
    </citation>
    <scope>NUCLEOTIDE SEQUENCE [LARGE SCALE GENOMIC DNA]</scope>
    <source>
        <strain evidence="2 3">DSM 4737</strain>
    </source>
</reference>
<feature type="transmembrane region" description="Helical" evidence="1">
    <location>
        <begin position="55"/>
        <end position="78"/>
    </location>
</feature>
<keyword evidence="1" id="KW-0472">Membrane</keyword>
<feature type="transmembrane region" description="Helical" evidence="1">
    <location>
        <begin position="90"/>
        <end position="108"/>
    </location>
</feature>
<feature type="transmembrane region" description="Helical" evidence="1">
    <location>
        <begin position="234"/>
        <end position="255"/>
    </location>
</feature>
<gene>
    <name evidence="2" type="ORF">GGR13_002530</name>
</gene>
<feature type="transmembrane region" description="Helical" evidence="1">
    <location>
        <begin position="152"/>
        <end position="171"/>
    </location>
</feature>
<organism evidence="2 3">
    <name type="scientific">Brevundimonas variabilis</name>
    <dbReference type="NCBI Taxonomy" id="74312"/>
    <lineage>
        <taxon>Bacteria</taxon>
        <taxon>Pseudomonadati</taxon>
        <taxon>Pseudomonadota</taxon>
        <taxon>Alphaproteobacteria</taxon>
        <taxon>Caulobacterales</taxon>
        <taxon>Caulobacteraceae</taxon>
        <taxon>Brevundimonas</taxon>
    </lineage>
</organism>
<dbReference type="PANTHER" id="PTHR33802">
    <property type="entry name" value="SI:CH211-161H7.5-RELATED"/>
    <property type="match status" value="1"/>
</dbReference>
<dbReference type="PANTHER" id="PTHR33802:SF1">
    <property type="entry name" value="XK-RELATED PROTEIN"/>
    <property type="match status" value="1"/>
</dbReference>
<keyword evidence="1" id="KW-0812">Transmembrane</keyword>
<evidence type="ECO:0000313" key="2">
    <source>
        <dbReference type="EMBL" id="MBB5746923.1"/>
    </source>
</evidence>
<dbReference type="Proteomes" id="UP000545037">
    <property type="component" value="Unassembled WGS sequence"/>
</dbReference>